<dbReference type="SUPFAM" id="SSF47794">
    <property type="entry name" value="Rad51 N-terminal domain-like"/>
    <property type="match status" value="1"/>
</dbReference>
<dbReference type="InterPro" id="IPR000380">
    <property type="entry name" value="Topo_IA"/>
</dbReference>
<dbReference type="InterPro" id="IPR034144">
    <property type="entry name" value="TOPRIM_TopoIII"/>
</dbReference>
<feature type="domain" description="Toprim" evidence="14">
    <location>
        <begin position="1"/>
        <end position="140"/>
    </location>
</feature>
<dbReference type="EMBL" id="CP131061">
    <property type="protein sequence ID" value="WNY27117.1"/>
    <property type="molecule type" value="Genomic_DNA"/>
</dbReference>
<dbReference type="Pfam" id="PF01751">
    <property type="entry name" value="Toprim"/>
    <property type="match status" value="1"/>
</dbReference>
<dbReference type="InterPro" id="IPR005739">
    <property type="entry name" value="TopoI_arch"/>
</dbReference>
<proteinExistence type="inferred from homology"/>
<feature type="compositionally biased region" description="Basic and acidic residues" evidence="13">
    <location>
        <begin position="704"/>
        <end position="724"/>
    </location>
</feature>
<feature type="site" description="Interaction with DNA" evidence="12">
    <location>
        <position position="320"/>
    </location>
</feature>
<dbReference type="InterPro" id="IPR023406">
    <property type="entry name" value="Topo_IA_AS"/>
</dbReference>
<keyword evidence="9 12" id="KW-0799">Topoisomerase</keyword>
<dbReference type="InterPro" id="IPR013498">
    <property type="entry name" value="Topo_IA_Znf"/>
</dbReference>
<reference evidence="16 17" key="1">
    <citation type="submission" date="2023-07" db="EMBL/GenBank/DDBJ databases">
        <title>Closed genome sequence of Methanosarcinaceae archaeon Am2.</title>
        <authorList>
            <person name="Poehlein A."/>
            <person name="Protasov E."/>
            <person name="Platt K."/>
            <person name="Reeh H."/>
            <person name="Daniel R."/>
            <person name="Brune A."/>
        </authorList>
    </citation>
    <scope>NUCLEOTIDE SEQUENCE [LARGE SCALE GENOMIC DNA]</scope>
    <source>
        <strain evidence="16 17">Am2</strain>
    </source>
</reference>
<dbReference type="InterPro" id="IPR023405">
    <property type="entry name" value="Topo_IA_core_domain"/>
</dbReference>
<dbReference type="PROSITE" id="PS00396">
    <property type="entry name" value="TOPO_IA_1"/>
    <property type="match status" value="1"/>
</dbReference>
<organism evidence="16 17">
    <name type="scientific">Methanolapillus ohkumae</name>
    <dbReference type="NCBI Taxonomy" id="3028298"/>
    <lineage>
        <taxon>Archaea</taxon>
        <taxon>Methanobacteriati</taxon>
        <taxon>Methanobacteriota</taxon>
        <taxon>Stenosarchaea group</taxon>
        <taxon>Methanomicrobia</taxon>
        <taxon>Methanosarcinales</taxon>
        <taxon>Methanosarcinaceae</taxon>
        <taxon>Methanolapillus</taxon>
    </lineage>
</organism>
<evidence type="ECO:0000256" key="12">
    <source>
        <dbReference type="HAMAP-Rule" id="MF_00952"/>
    </source>
</evidence>
<dbReference type="InterPro" id="IPR006171">
    <property type="entry name" value="TOPRIM_dom"/>
</dbReference>
<dbReference type="SMART" id="SM00437">
    <property type="entry name" value="TOP1Ac"/>
    <property type="match status" value="1"/>
</dbReference>
<evidence type="ECO:0000256" key="8">
    <source>
        <dbReference type="ARBA" id="ARBA00022842"/>
    </source>
</evidence>
<dbReference type="EC" id="5.6.2.1" evidence="12"/>
<keyword evidence="7" id="KW-0862">Zinc</keyword>
<feature type="compositionally biased region" description="Low complexity" evidence="13">
    <location>
        <begin position="742"/>
        <end position="784"/>
    </location>
</feature>
<dbReference type="GO" id="GO:0008270">
    <property type="term" value="F:zinc ion binding"/>
    <property type="evidence" value="ECO:0007669"/>
    <property type="project" value="UniProtKB-KW"/>
</dbReference>
<dbReference type="GO" id="GO:0006265">
    <property type="term" value="P:DNA topological change"/>
    <property type="evidence" value="ECO:0007669"/>
    <property type="project" value="UniProtKB-UniRule"/>
</dbReference>
<feature type="site" description="Interaction with DNA" evidence="12">
    <location>
        <position position="168"/>
    </location>
</feature>
<dbReference type="SUPFAM" id="SSF57783">
    <property type="entry name" value="Zinc beta-ribbon"/>
    <property type="match status" value="1"/>
</dbReference>
<dbReference type="GeneID" id="89228326"/>
<evidence type="ECO:0000256" key="3">
    <source>
        <dbReference type="ARBA" id="ARBA00009446"/>
    </source>
</evidence>
<dbReference type="Gene3D" id="3.40.50.140">
    <property type="match status" value="1"/>
</dbReference>
<name>A0AA96V5J1_9EURY</name>
<evidence type="ECO:0000313" key="17">
    <source>
        <dbReference type="Proteomes" id="UP001304970"/>
    </source>
</evidence>
<keyword evidence="11 12" id="KW-0413">Isomerase</keyword>
<feature type="region of interest" description="Disordered" evidence="13">
    <location>
        <begin position="357"/>
        <end position="379"/>
    </location>
</feature>
<evidence type="ECO:0000256" key="6">
    <source>
        <dbReference type="ARBA" id="ARBA00022771"/>
    </source>
</evidence>
<dbReference type="NCBIfam" id="TIGR01057">
    <property type="entry name" value="topA_arch"/>
    <property type="match status" value="1"/>
</dbReference>
<evidence type="ECO:0000313" key="16">
    <source>
        <dbReference type="EMBL" id="WNY27117.1"/>
    </source>
</evidence>
<comment type="cofactor">
    <cofactor evidence="2">
        <name>Mg(2+)</name>
        <dbReference type="ChEBI" id="CHEBI:18420"/>
    </cofactor>
</comment>
<evidence type="ECO:0000256" key="5">
    <source>
        <dbReference type="ARBA" id="ARBA00022737"/>
    </source>
</evidence>
<evidence type="ECO:0000259" key="14">
    <source>
        <dbReference type="PROSITE" id="PS50880"/>
    </source>
</evidence>
<dbReference type="GO" id="GO:0000166">
    <property type="term" value="F:nucleotide binding"/>
    <property type="evidence" value="ECO:0007669"/>
    <property type="project" value="InterPro"/>
</dbReference>
<dbReference type="Pfam" id="PF14520">
    <property type="entry name" value="HHH_5"/>
    <property type="match status" value="1"/>
</dbReference>
<dbReference type="PROSITE" id="PS50880">
    <property type="entry name" value="TOPRIM"/>
    <property type="match status" value="1"/>
</dbReference>
<dbReference type="InterPro" id="IPR013825">
    <property type="entry name" value="Topo_IA_cen_sub2"/>
</dbReference>
<dbReference type="InterPro" id="IPR013497">
    <property type="entry name" value="Topo_IA_cen"/>
</dbReference>
<dbReference type="NCBIfam" id="NF005555">
    <property type="entry name" value="PRK07220.1"/>
    <property type="match status" value="1"/>
</dbReference>
<dbReference type="FunFam" id="1.10.290.10:FF:000003">
    <property type="entry name" value="DNA topoisomerase"/>
    <property type="match status" value="1"/>
</dbReference>
<evidence type="ECO:0000256" key="2">
    <source>
        <dbReference type="ARBA" id="ARBA00001946"/>
    </source>
</evidence>
<dbReference type="Pfam" id="PF01131">
    <property type="entry name" value="Topoisom_bac"/>
    <property type="match status" value="1"/>
</dbReference>
<keyword evidence="10 12" id="KW-0238">DNA-binding</keyword>
<dbReference type="Proteomes" id="UP001304970">
    <property type="component" value="Chromosome"/>
</dbReference>
<feature type="active site" description="O-(5'-phospho-DNA)-tyrosine intermediate" evidence="12">
    <location>
        <position position="318"/>
    </location>
</feature>
<comment type="catalytic activity">
    <reaction evidence="1 12">
        <text>ATP-independent breakage of single-stranded DNA, followed by passage and rejoining.</text>
        <dbReference type="EC" id="5.6.2.1"/>
    </reaction>
</comment>
<dbReference type="SUPFAM" id="SSF56712">
    <property type="entry name" value="Prokaryotic type I DNA topoisomerase"/>
    <property type="match status" value="1"/>
</dbReference>
<dbReference type="HAMAP" id="MF_00952">
    <property type="entry name" value="Topoisom_1_prok"/>
    <property type="match status" value="1"/>
</dbReference>
<dbReference type="PANTHER" id="PTHR11390:SF26">
    <property type="entry name" value="DNA TOPOISOMERASE 1"/>
    <property type="match status" value="1"/>
</dbReference>
<accession>A0AA96V5J1</accession>
<evidence type="ECO:0000259" key="15">
    <source>
        <dbReference type="PROSITE" id="PS52039"/>
    </source>
</evidence>
<dbReference type="GO" id="GO:0003917">
    <property type="term" value="F:DNA topoisomerase type I (single strand cut, ATP-independent) activity"/>
    <property type="evidence" value="ECO:0007669"/>
    <property type="project" value="UniProtKB-UniRule"/>
</dbReference>
<evidence type="ECO:0000256" key="13">
    <source>
        <dbReference type="SAM" id="MobiDB-lite"/>
    </source>
</evidence>
<dbReference type="Gene3D" id="1.10.150.20">
    <property type="entry name" value="5' to 3' exonuclease, C-terminal subdomain"/>
    <property type="match status" value="1"/>
</dbReference>
<dbReference type="SMART" id="SM00493">
    <property type="entry name" value="TOPRIM"/>
    <property type="match status" value="1"/>
</dbReference>
<dbReference type="GO" id="GO:0006310">
    <property type="term" value="P:DNA recombination"/>
    <property type="evidence" value="ECO:0007669"/>
    <property type="project" value="TreeGrafter"/>
</dbReference>
<dbReference type="Gene3D" id="3.30.65.10">
    <property type="entry name" value="Bacterial Topoisomerase I, domain 1"/>
    <property type="match status" value="1"/>
</dbReference>
<evidence type="ECO:0000256" key="4">
    <source>
        <dbReference type="ARBA" id="ARBA00022723"/>
    </source>
</evidence>
<evidence type="ECO:0000256" key="11">
    <source>
        <dbReference type="ARBA" id="ARBA00023235"/>
    </source>
</evidence>
<keyword evidence="6" id="KW-0863">Zinc-finger</keyword>
<dbReference type="InterPro" id="IPR010995">
    <property type="entry name" value="DNA_repair_Rad51/TF_NusA_a-hlx"/>
</dbReference>
<evidence type="ECO:0000256" key="7">
    <source>
        <dbReference type="ARBA" id="ARBA00022833"/>
    </source>
</evidence>
<dbReference type="CDD" id="cd00186">
    <property type="entry name" value="TOP1Ac"/>
    <property type="match status" value="1"/>
</dbReference>
<dbReference type="Gene3D" id="2.70.20.10">
    <property type="entry name" value="Topoisomerase I, domain 3"/>
    <property type="match status" value="1"/>
</dbReference>
<dbReference type="PRINTS" id="PR00417">
    <property type="entry name" value="PRTPISMRASEI"/>
</dbReference>
<dbReference type="PROSITE" id="PS52039">
    <property type="entry name" value="TOPO_IA_2"/>
    <property type="match status" value="1"/>
</dbReference>
<dbReference type="Gene3D" id="1.10.290.10">
    <property type="entry name" value="Topoisomerase I, domain 4"/>
    <property type="match status" value="1"/>
</dbReference>
<feature type="region of interest" description="Disordered" evidence="13">
    <location>
        <begin position="704"/>
        <end position="726"/>
    </location>
</feature>
<feature type="region of interest" description="Disordered" evidence="13">
    <location>
        <begin position="742"/>
        <end position="790"/>
    </location>
</feature>
<dbReference type="GO" id="GO:0003677">
    <property type="term" value="F:DNA binding"/>
    <property type="evidence" value="ECO:0007669"/>
    <property type="project" value="UniProtKB-KW"/>
</dbReference>
<dbReference type="PANTHER" id="PTHR11390">
    <property type="entry name" value="PROKARYOTIC DNA TOPOISOMERASE"/>
    <property type="match status" value="1"/>
</dbReference>
<dbReference type="RefSeq" id="WP_338097097.1">
    <property type="nucleotide sequence ID" value="NZ_CP131061.1"/>
</dbReference>
<dbReference type="InterPro" id="IPR003602">
    <property type="entry name" value="Topo_IA_DNA-bd_dom"/>
</dbReference>
<dbReference type="GO" id="GO:0006281">
    <property type="term" value="P:DNA repair"/>
    <property type="evidence" value="ECO:0007669"/>
    <property type="project" value="TreeGrafter"/>
</dbReference>
<protein>
    <recommendedName>
        <fullName evidence="12">DNA topoisomerase 1</fullName>
        <ecNumber evidence="12">5.6.2.1</ecNumber>
    </recommendedName>
    <alternativeName>
        <fullName evidence="12">DNA topoisomerase I</fullName>
    </alternativeName>
</protein>
<comment type="caution">
    <text evidence="12">Lacks conserved residue(s) required for the propagation of feature annotation.</text>
</comment>
<dbReference type="AlphaFoldDB" id="A0AA96V5J1"/>
<dbReference type="InterPro" id="IPR028612">
    <property type="entry name" value="Topoisom_1_IA"/>
</dbReference>
<dbReference type="Pfam" id="PF01396">
    <property type="entry name" value="Zn_ribbon_Top1"/>
    <property type="match status" value="1"/>
</dbReference>
<dbReference type="InterPro" id="IPR013826">
    <property type="entry name" value="Topo_IA_cen_sub3"/>
</dbReference>
<keyword evidence="17" id="KW-1185">Reference proteome</keyword>
<comment type="subunit">
    <text evidence="12">Monomer.</text>
</comment>
<gene>
    <name evidence="16" type="primary">topA_1</name>
    <name evidence="12" type="synonym">topA</name>
    <name evidence="16" type="ORF">MsAm2_09070</name>
</gene>
<feature type="site" description="Interaction with DNA" evidence="12">
    <location>
        <position position="55"/>
    </location>
</feature>
<keyword evidence="5" id="KW-0677">Repeat</keyword>
<feature type="domain" description="Topo IA-type catalytic" evidence="15">
    <location>
        <begin position="158"/>
        <end position="575"/>
    </location>
</feature>
<comment type="function">
    <text evidence="12">Releases the supercoiling and torsional tension of DNA, which is introduced during the DNA replication and transcription, by transiently cleaving and rejoining one strand of the DNA duplex. Introduces a single-strand break via transesterification at a target site in duplex DNA. The scissile phosphodiester is attacked by the catalytic tyrosine of the enzyme, resulting in the formation of a DNA-(5'-phosphotyrosyl)-enzyme intermediate and the expulsion of a 3'-OH DNA strand. The free DNA strand then undergoes passage around the unbroken strand, thus removing DNA supercoils. Finally, in the religation step, the DNA 3'-OH attacks the covalent intermediate to expel the active-site tyrosine and restore the DNA phosphodiester backbone.</text>
</comment>
<feature type="site" description="Interaction with DNA" evidence="12">
    <location>
        <position position="172"/>
    </location>
</feature>
<keyword evidence="4" id="KW-0479">Metal-binding</keyword>
<dbReference type="Gene3D" id="1.10.460.10">
    <property type="entry name" value="Topoisomerase I, domain 2"/>
    <property type="match status" value="1"/>
</dbReference>
<dbReference type="CDD" id="cd03362">
    <property type="entry name" value="TOPRIM_TopoIA_TopoIII"/>
    <property type="match status" value="1"/>
</dbReference>
<keyword evidence="8" id="KW-0460">Magnesium</keyword>
<sequence>MYLIVTEKETAAKRIAAILAENKVKKVRYPKLGIETYEFSYKKHERTVVMGLSGHVVGIDFPKEYNNWQKNEARDLIDANIIVTTTNKKIVTALKVLGKDADLVTIATDYDREGELIGVEALSLIQSVNPNVKYNRALYSAITPKDITHAFENLTTVNFNLADAGHSREVIDLVWGASLTRYISLCAGRLGKLFLSVGRVQSPTLALIVEREKEREAFVPVDYWEIEATLETQKKESFVSEYHMNRIFEKEVADRIFKNVIVGGKAKVASVEAKERKEHPPIPFNTTEFYVAASAVGISVNNAKRMYQTLYEAGYLSYPRTDSTIYPESLELRSLIEMFLGTEFDSYAKELLKQKTLTPTQGKKEDPAHPPIHPVAPAKRSDIKEDEWKVYELVVRRFFATFAGEAEWDTLRIEIDINEGENKEDFKVNGSRLKNEGWRWYYPYNKPEDRLLPPMAEGDVLSVTHKELFEKETQPPSRYGQGRLIRMMDDMGIGTKATRADIINKLVSRYYVHGNPLQPTKMAYAVVDTLERYTPTIVKPDMTRQLEEDMDKISDGKIKESDVLAESREMLDNIFKDLEKNHEEIAKSLQSGLLEDKIVGRCQLCDSDLIIRKSKKGSRFIGCSGYPECSYSLPLPRTGQVVVTDKMCDEHKIAKIKIITEGKRPWEFGCPVCNLNDWERQKEEAEKNGQTIISYSEAAKKAKERAKKEEKKEKDKERKAKAAEISETADVAVAAKATKSVRTAKTVKTAKTAAKSSLSKTAQKTTAKAEKSSSSSKSKPASESSVRELSDIKGLGDVSLQKLNEAKVKTVNDLKVADTEKLAKKTGISAKNIEKWKESVS</sequence>
<dbReference type="InterPro" id="IPR013824">
    <property type="entry name" value="Topo_IA_cen_sub1"/>
</dbReference>
<feature type="site" description="Interaction with DNA" evidence="12">
    <location>
        <position position="509"/>
    </location>
</feature>
<dbReference type="InterPro" id="IPR003601">
    <property type="entry name" value="Topo_IA_2"/>
</dbReference>
<comment type="similarity">
    <text evidence="3 12">Belongs to the type IA topoisomerase family.</text>
</comment>
<evidence type="ECO:0000256" key="10">
    <source>
        <dbReference type="ARBA" id="ARBA00023125"/>
    </source>
</evidence>
<evidence type="ECO:0000256" key="9">
    <source>
        <dbReference type="ARBA" id="ARBA00023029"/>
    </source>
</evidence>
<feature type="region of interest" description="Interaction with DNA" evidence="12">
    <location>
        <begin position="196"/>
        <end position="201"/>
    </location>
</feature>
<dbReference type="SMART" id="SM00436">
    <property type="entry name" value="TOP1Bc"/>
    <property type="match status" value="1"/>
</dbReference>
<evidence type="ECO:0000256" key="1">
    <source>
        <dbReference type="ARBA" id="ARBA00000213"/>
    </source>
</evidence>
<dbReference type="GO" id="GO:0005694">
    <property type="term" value="C:chromosome"/>
    <property type="evidence" value="ECO:0007669"/>
    <property type="project" value="InterPro"/>
</dbReference>